<evidence type="ECO:0000256" key="2">
    <source>
        <dbReference type="ARBA" id="ARBA00022670"/>
    </source>
</evidence>
<name>A0A200R0B7_MACCD</name>
<dbReference type="InterPro" id="IPR034161">
    <property type="entry name" value="Pepsin-like_plant"/>
</dbReference>
<keyword evidence="6" id="KW-0325">Glycoprotein</keyword>
<reference evidence="11 12" key="1">
    <citation type="journal article" date="2017" name="Mol. Plant">
        <title>The Genome of Medicinal Plant Macleaya cordata Provides New Insights into Benzylisoquinoline Alkaloids Metabolism.</title>
        <authorList>
            <person name="Liu X."/>
            <person name="Liu Y."/>
            <person name="Huang P."/>
            <person name="Ma Y."/>
            <person name="Qing Z."/>
            <person name="Tang Q."/>
            <person name="Cao H."/>
            <person name="Cheng P."/>
            <person name="Zheng Y."/>
            <person name="Yuan Z."/>
            <person name="Zhou Y."/>
            <person name="Liu J."/>
            <person name="Tang Z."/>
            <person name="Zhuo Y."/>
            <person name="Zhang Y."/>
            <person name="Yu L."/>
            <person name="Huang J."/>
            <person name="Yang P."/>
            <person name="Peng Q."/>
            <person name="Zhang J."/>
            <person name="Jiang W."/>
            <person name="Zhang Z."/>
            <person name="Lin K."/>
            <person name="Ro D.K."/>
            <person name="Chen X."/>
            <person name="Xiong X."/>
            <person name="Shang Y."/>
            <person name="Huang S."/>
            <person name="Zeng J."/>
        </authorList>
    </citation>
    <scope>NUCLEOTIDE SEQUENCE [LARGE SCALE GENOMIC DNA]</scope>
    <source>
        <strain evidence="12">cv. BLH2017</strain>
        <tissue evidence="11">Root</tissue>
    </source>
</reference>
<dbReference type="InterPro" id="IPR051708">
    <property type="entry name" value="Plant_Aspart_Prot_A1"/>
</dbReference>
<dbReference type="GO" id="GO:0005576">
    <property type="term" value="C:extracellular region"/>
    <property type="evidence" value="ECO:0007669"/>
    <property type="project" value="TreeGrafter"/>
</dbReference>
<evidence type="ECO:0000256" key="5">
    <source>
        <dbReference type="ARBA" id="ARBA00022801"/>
    </source>
</evidence>
<keyword evidence="9" id="KW-1133">Transmembrane helix</keyword>
<feature type="transmembrane region" description="Helical" evidence="9">
    <location>
        <begin position="12"/>
        <end position="31"/>
    </location>
</feature>
<proteinExistence type="inferred from homology"/>
<comment type="caution">
    <text evidence="11">The sequence shown here is derived from an EMBL/GenBank/DDBJ whole genome shotgun (WGS) entry which is preliminary data.</text>
</comment>
<dbReference type="Proteomes" id="UP000195402">
    <property type="component" value="Unassembled WGS sequence"/>
</dbReference>
<keyword evidence="2 8" id="KW-0645">Protease</keyword>
<dbReference type="FunFam" id="2.40.70.10:FF:000029">
    <property type="entry name" value="Aspartyl protease family protein"/>
    <property type="match status" value="1"/>
</dbReference>
<evidence type="ECO:0000313" key="12">
    <source>
        <dbReference type="Proteomes" id="UP000195402"/>
    </source>
</evidence>
<keyword evidence="12" id="KW-1185">Reference proteome</keyword>
<dbReference type="OrthoDB" id="660550at2759"/>
<evidence type="ECO:0000256" key="1">
    <source>
        <dbReference type="ARBA" id="ARBA00007447"/>
    </source>
</evidence>
<keyword evidence="9" id="KW-0812">Transmembrane</keyword>
<gene>
    <name evidence="11" type="ORF">BVC80_959g3</name>
</gene>
<dbReference type="InterPro" id="IPR001969">
    <property type="entry name" value="Aspartic_peptidase_AS"/>
</dbReference>
<evidence type="ECO:0000259" key="10">
    <source>
        <dbReference type="PROSITE" id="PS51767"/>
    </source>
</evidence>
<dbReference type="STRING" id="56857.A0A200R0B7"/>
<feature type="active site" evidence="7">
    <location>
        <position position="128"/>
    </location>
</feature>
<evidence type="ECO:0000256" key="6">
    <source>
        <dbReference type="ARBA" id="ARBA00023180"/>
    </source>
</evidence>
<dbReference type="InterPro" id="IPR001461">
    <property type="entry name" value="Aspartic_peptidase_A1"/>
</dbReference>
<evidence type="ECO:0000256" key="8">
    <source>
        <dbReference type="RuleBase" id="RU000454"/>
    </source>
</evidence>
<dbReference type="PROSITE" id="PS00141">
    <property type="entry name" value="ASP_PROTEASE"/>
    <property type="match status" value="1"/>
</dbReference>
<evidence type="ECO:0000256" key="3">
    <source>
        <dbReference type="ARBA" id="ARBA00022729"/>
    </source>
</evidence>
<dbReference type="GO" id="GO:0004190">
    <property type="term" value="F:aspartic-type endopeptidase activity"/>
    <property type="evidence" value="ECO:0007669"/>
    <property type="project" value="UniProtKB-KW"/>
</dbReference>
<keyword evidence="9" id="KW-0472">Membrane</keyword>
<dbReference type="FunFam" id="2.40.70.10:FF:000016">
    <property type="entry name" value="Probable aspartic protease At2g35615"/>
    <property type="match status" value="1"/>
</dbReference>
<dbReference type="InterPro" id="IPR032799">
    <property type="entry name" value="TAXi_C"/>
</dbReference>
<dbReference type="SUPFAM" id="SSF50630">
    <property type="entry name" value="Acid proteases"/>
    <property type="match status" value="1"/>
</dbReference>
<dbReference type="InterPro" id="IPR032861">
    <property type="entry name" value="TAXi_N"/>
</dbReference>
<dbReference type="PANTHER" id="PTHR47967">
    <property type="entry name" value="OS07G0603500 PROTEIN-RELATED"/>
    <property type="match status" value="1"/>
</dbReference>
<dbReference type="Pfam" id="PF14541">
    <property type="entry name" value="TAXi_C"/>
    <property type="match status" value="1"/>
</dbReference>
<keyword evidence="4 8" id="KW-0064">Aspartyl protease</keyword>
<keyword evidence="5 8" id="KW-0378">Hydrolase</keyword>
<dbReference type="CDD" id="cd05476">
    <property type="entry name" value="pepsin_A_like_plant"/>
    <property type="match status" value="1"/>
</dbReference>
<evidence type="ECO:0000256" key="7">
    <source>
        <dbReference type="PIRSR" id="PIRSR601461-1"/>
    </source>
</evidence>
<dbReference type="AlphaFoldDB" id="A0A200R0B7"/>
<dbReference type="EMBL" id="MVGT01000620">
    <property type="protein sequence ID" value="OVA16174.1"/>
    <property type="molecule type" value="Genomic_DNA"/>
</dbReference>
<evidence type="ECO:0000256" key="9">
    <source>
        <dbReference type="SAM" id="Phobius"/>
    </source>
</evidence>
<dbReference type="OMA" id="DLPTSKC"/>
<evidence type="ECO:0000313" key="11">
    <source>
        <dbReference type="EMBL" id="OVA16174.1"/>
    </source>
</evidence>
<dbReference type="PRINTS" id="PR00792">
    <property type="entry name" value="PEPSIN"/>
</dbReference>
<dbReference type="PANTHER" id="PTHR47967:SF130">
    <property type="entry name" value="ASPARTIC PROTEINASE NEPENTHESIN-1-LIKE"/>
    <property type="match status" value="1"/>
</dbReference>
<organism evidence="11 12">
    <name type="scientific">Macleaya cordata</name>
    <name type="common">Five-seeded plume-poppy</name>
    <name type="synonym">Bocconia cordata</name>
    <dbReference type="NCBI Taxonomy" id="56857"/>
    <lineage>
        <taxon>Eukaryota</taxon>
        <taxon>Viridiplantae</taxon>
        <taxon>Streptophyta</taxon>
        <taxon>Embryophyta</taxon>
        <taxon>Tracheophyta</taxon>
        <taxon>Spermatophyta</taxon>
        <taxon>Magnoliopsida</taxon>
        <taxon>Ranunculales</taxon>
        <taxon>Papaveraceae</taxon>
        <taxon>Papaveroideae</taxon>
        <taxon>Macleaya</taxon>
    </lineage>
</organism>
<dbReference type="FunCoup" id="A0A200R0B7">
    <property type="interactions" value="19"/>
</dbReference>
<dbReference type="InterPro" id="IPR033121">
    <property type="entry name" value="PEPTIDASE_A1"/>
</dbReference>
<dbReference type="PROSITE" id="PS51767">
    <property type="entry name" value="PEPTIDASE_A1"/>
    <property type="match status" value="1"/>
</dbReference>
<feature type="active site" evidence="7">
    <location>
        <position position="344"/>
    </location>
</feature>
<dbReference type="InParanoid" id="A0A200R0B7"/>
<keyword evidence="3" id="KW-0732">Signal</keyword>
<evidence type="ECO:0000256" key="4">
    <source>
        <dbReference type="ARBA" id="ARBA00022750"/>
    </source>
</evidence>
<sequence>MAVLSVLDHHPYYSSHMMFIVLLIITSLFVLPTSSTSRRYLDHYDHHPTVKNGFRIDLKRVDSNGNFSKLQLVQRGINRGKHRLERLSAMAITSSNDDIKSQVHTGSGEYLMSLSIGTPPMPYSAIMDTGSDLIWTQCKPCSDCYKQPTPIFDPSKSSSFSKLSCTNNLCQALSNSMCYKGGCEYLYAYGDYSTTQGVMASETFTFGNPNSSSSSDDNEQVVSIPKIGFGCGNDNEGSGFTQGAGLVGLGRGPLSLVSQLGTGKFSYCLTSIDNTQTSSLLFGSLANLNTTDGETKTTSLIQNPSQPSFYYLPLEGITVGETLLPIPKSTFQLKADGSGGLIIDSGTTITYLEQSGFKLVKKAFVSQMKLSVADDSSTGLDLCFNLPSDVSELYVPKLIFHFKGADLDLPGNNYMIADSDLGLICLAMGGSSGMSIFGNIQQQNMLVFHDLEKETLSFAPTKCDQL</sequence>
<comment type="similarity">
    <text evidence="1 8">Belongs to the peptidase A1 family.</text>
</comment>
<dbReference type="Pfam" id="PF14543">
    <property type="entry name" value="TAXi_N"/>
    <property type="match status" value="1"/>
</dbReference>
<accession>A0A200R0B7</accession>
<dbReference type="Gene3D" id="2.40.70.10">
    <property type="entry name" value="Acid Proteases"/>
    <property type="match status" value="2"/>
</dbReference>
<dbReference type="InterPro" id="IPR021109">
    <property type="entry name" value="Peptidase_aspartic_dom_sf"/>
</dbReference>
<dbReference type="GO" id="GO:0006508">
    <property type="term" value="P:proteolysis"/>
    <property type="evidence" value="ECO:0007669"/>
    <property type="project" value="UniProtKB-KW"/>
</dbReference>
<protein>
    <submittedName>
        <fullName evidence="11">Peptidase A1</fullName>
    </submittedName>
</protein>
<feature type="domain" description="Peptidase A1" evidence="10">
    <location>
        <begin position="110"/>
        <end position="459"/>
    </location>
</feature>